<dbReference type="InterPro" id="IPR039804">
    <property type="entry name" value="RING-CH-C4HC3_LTN1"/>
</dbReference>
<keyword evidence="12 16" id="KW-0833">Ubl conjugation pathway</keyword>
<dbReference type="Proteomes" id="UP001303473">
    <property type="component" value="Unassembled WGS sequence"/>
</dbReference>
<dbReference type="Pfam" id="PF22999">
    <property type="entry name" value="LTN1_E3_ligase_6th"/>
    <property type="match status" value="1"/>
</dbReference>
<evidence type="ECO:0000256" key="5">
    <source>
        <dbReference type="ARBA" id="ARBA00012483"/>
    </source>
</evidence>
<dbReference type="Pfam" id="PF23009">
    <property type="entry name" value="UBC_like"/>
    <property type="match status" value="1"/>
</dbReference>
<evidence type="ECO:0000256" key="6">
    <source>
        <dbReference type="ARBA" id="ARBA00017157"/>
    </source>
</evidence>
<dbReference type="GO" id="GO:0043023">
    <property type="term" value="F:ribosomal large subunit binding"/>
    <property type="evidence" value="ECO:0007669"/>
    <property type="project" value="TreeGrafter"/>
</dbReference>
<comment type="function">
    <text evidence="16">E3 ubiquitin-protein ligase. Component of the ribosome quality control complex (RQC), a ribosome-associated complex that mediates ubiquitination and extraction of incompletely synthesized nascent chains for proteasomal degradation.</text>
</comment>
<dbReference type="PANTHER" id="PTHR12389:SF0">
    <property type="entry name" value="E3 UBIQUITIN-PROTEIN LIGASE LISTERIN"/>
    <property type="match status" value="1"/>
</dbReference>
<dbReference type="Gene3D" id="3.30.40.10">
    <property type="entry name" value="Zinc/RING finger domain, C3HC4 (zinc finger)"/>
    <property type="match status" value="1"/>
</dbReference>
<keyword evidence="7" id="KW-0963">Cytoplasm</keyword>
<feature type="domain" description="RING-type" evidence="17">
    <location>
        <begin position="1547"/>
        <end position="1593"/>
    </location>
</feature>
<dbReference type="Pfam" id="PF23280">
    <property type="entry name" value="TPR_26"/>
    <property type="match status" value="1"/>
</dbReference>
<keyword evidence="19" id="KW-1185">Reference proteome</keyword>
<comment type="caution">
    <text evidence="18">The sequence shown here is derived from an EMBL/GenBank/DDBJ whole genome shotgun (WGS) entry which is preliminary data.</text>
</comment>
<dbReference type="InterPro" id="IPR057030">
    <property type="entry name" value="TPR_Rkr-1"/>
</dbReference>
<proteinExistence type="inferred from homology"/>
<evidence type="ECO:0000256" key="16">
    <source>
        <dbReference type="RuleBase" id="RU367090"/>
    </source>
</evidence>
<accession>A0AAN6NEK6</accession>
<comment type="subunit">
    <text evidence="16">Component of the ribosome quality control complex (RQC).</text>
</comment>
<sequence>MSKGGKANAAPGNGFGAFSLSITTLSYIRPPPDLSAIPTKIIVPFKNLLKTDSTTKTKALEDILAYVKDHPYENGGADESLLEVWVELYPRLSILHSRRIRELSHTLQVEFLKSARKRMEKRIPSIVGPWLAGTFDRDKAVARAATDGLSVFLNSEDKVTHFWRRCHDQILDYAIEAMKETPDTLSDSRHSTEQDAEGTYYRVVGGSLSLVLNLWKRAEPGQIQDKLAVFLGMESVWLTAAAQDAFVRRAFYQLLQVCLDTRPELLKPRLGLIGRVMVADGVKSGQAGSATDFVKVLTSLTRQYPEVWGTKKSPLQRIQPLVEKGSQGTALYWQALDQLLAVLWQKDMSVDSATSFLLSMRMGAAHREEPRANAPYAWACYINTVERFVNSFTPRDAFLESSVYPLTQQYLHPTPELSSWNLPVPPELLPKAWRIVAENSNASIRHSAEEEWQRLADAFLARMSSSLPEVSKEYQKSQQAVAAEGGRWFSLAEAILGQRPQREAEQGQEDAKPSNLQDIVSRTSAKVLHQALDILSRRNYKPFGVATVVQSGFEKCGPTFSHTDSLVEALVPLNDEDKLKSCLASPSSPHLLSCLTPLASQNSTRFEMIWKAVAEVALLKCDSQTAVPVIRSLISNPSGAKLAQSYESLQQFLVAEWLKCARGETCSASWDLSDAMLSFGALTEGSARAIKEGTVRLLGAAQKFDTTLKALEMMLRRKPKWLSEDQDLHVELVAKLLAMTEVSDEGVAGKARDLRALLDQQSDGGDRLAGIIQKNLDDVGPLSLGIDTLVQQATASVASRSVPLEEILPSTNIWMAQLSSFLQEAPNPSLSLTSSLGGAYFTVKENAKAIKHFVKRDRNGRSIPARMAVYTSKLLASGIEITSLPEEFQVELLYLLSLTLELATDQLAVMQADGLWSSPADQDMSTEVEDSISSSQNAINAIVSDAVGWGDSNLEGTSLVERLIRIMLQQTQHLGAMALYSAKALSNLLQALVEARGLPANLEEWFSKQGIMRPTAMFPAIAFLAGFGEALASSKVVNTLCNRLVSDTVGAMPGLEKTLSSVVLLNACMSVYETAEVPVENRRLVFALKQMCTWTETPDEMGSRLAAETCKAIHRILPSVIGVYGPYWEQTIKYCIQLWNHAGRDSVEARLPYIHSSLKLMSALETTPEPNDDLVDALKEYSEHRSKALLELLKVPRDEITPASQIVDVLLCRSVEKIPLAHLKDLPDLYPLVASNSREIQTAAFGLLHRALPVVQEELSVNILLENKNARLPDELLSLLLDAPTLESYPEDVLVQFPAPIRSYLLAWHLIFDAYSTAGFKVRNDYTECLKGGNYVGPLMDFMFDVLGHSAAHALNLDKEGFTVDHIRSYDIKLADSEPEERGMLWLLIHLFYQTLRYTPGLFRSWYLECRSKQTKNAVEPWTQKYFSPLIISDTLDEVEEWVGKLEPPAEDEKELQIRISRAAREVIASYEVDEEIASMSIKIPQAFPVEYVSVVGINRVAVDEKRWQSWLKTAQGAITFANGSIVDGLTTFRRNVQGALKGQMECAICYSIVSSDRMLPDKKCKTCRNPFHRICLYKWFQTSNQNSCPLCRNPIDYIGSDTQARRVK</sequence>
<evidence type="ECO:0000256" key="14">
    <source>
        <dbReference type="ARBA" id="ARBA00055150"/>
    </source>
</evidence>
<organism evidence="18 19">
    <name type="scientific">Diplogelasinospora grovesii</name>
    <dbReference type="NCBI Taxonomy" id="303347"/>
    <lineage>
        <taxon>Eukaryota</taxon>
        <taxon>Fungi</taxon>
        <taxon>Dikarya</taxon>
        <taxon>Ascomycota</taxon>
        <taxon>Pezizomycotina</taxon>
        <taxon>Sordariomycetes</taxon>
        <taxon>Sordariomycetidae</taxon>
        <taxon>Sordariales</taxon>
        <taxon>Diplogelasinosporaceae</taxon>
        <taxon>Diplogelasinospora</taxon>
    </lineage>
</organism>
<dbReference type="GO" id="GO:0061630">
    <property type="term" value="F:ubiquitin protein ligase activity"/>
    <property type="evidence" value="ECO:0007669"/>
    <property type="project" value="UniProtKB-UniRule"/>
</dbReference>
<protein>
    <recommendedName>
        <fullName evidence="6 16">E3 ubiquitin-protein ligase listerin</fullName>
        <ecNumber evidence="5 16">2.3.2.27</ecNumber>
    </recommendedName>
    <alternativeName>
        <fullName evidence="16">RING-type E3 ubiquitin transferase listerin</fullName>
    </alternativeName>
</protein>
<dbReference type="InterPro" id="IPR013083">
    <property type="entry name" value="Znf_RING/FYVE/PHD"/>
</dbReference>
<dbReference type="SMART" id="SM00184">
    <property type="entry name" value="RING"/>
    <property type="match status" value="1"/>
</dbReference>
<reference evidence="19" key="1">
    <citation type="journal article" date="2023" name="Mol. Phylogenet. Evol.">
        <title>Genome-scale phylogeny and comparative genomics of the fungal order Sordariales.</title>
        <authorList>
            <person name="Hensen N."/>
            <person name="Bonometti L."/>
            <person name="Westerberg I."/>
            <person name="Brannstrom I.O."/>
            <person name="Guillou S."/>
            <person name="Cros-Aarteil S."/>
            <person name="Calhoun S."/>
            <person name="Haridas S."/>
            <person name="Kuo A."/>
            <person name="Mondo S."/>
            <person name="Pangilinan J."/>
            <person name="Riley R."/>
            <person name="LaButti K."/>
            <person name="Andreopoulos B."/>
            <person name="Lipzen A."/>
            <person name="Chen C."/>
            <person name="Yan M."/>
            <person name="Daum C."/>
            <person name="Ng V."/>
            <person name="Clum A."/>
            <person name="Steindorff A."/>
            <person name="Ohm R.A."/>
            <person name="Martin F."/>
            <person name="Silar P."/>
            <person name="Natvig D.O."/>
            <person name="Lalanne C."/>
            <person name="Gautier V."/>
            <person name="Ament-Velasquez S.L."/>
            <person name="Kruys A."/>
            <person name="Hutchinson M.I."/>
            <person name="Powell A.J."/>
            <person name="Barry K."/>
            <person name="Miller A.N."/>
            <person name="Grigoriev I.V."/>
            <person name="Debuchy R."/>
            <person name="Gladieux P."/>
            <person name="Hiltunen Thoren M."/>
            <person name="Johannesson H."/>
        </authorList>
    </citation>
    <scope>NUCLEOTIDE SEQUENCE [LARGE SCALE GENOMIC DNA]</scope>
    <source>
        <strain evidence="19">CBS 340.73</strain>
    </source>
</reference>
<dbReference type="SMART" id="SM01197">
    <property type="entry name" value="FANCL_C"/>
    <property type="match status" value="1"/>
</dbReference>
<dbReference type="PROSITE" id="PS50089">
    <property type="entry name" value="ZF_RING_2"/>
    <property type="match status" value="1"/>
</dbReference>
<name>A0AAN6NEK6_9PEZI</name>
<evidence type="ECO:0000256" key="11">
    <source>
        <dbReference type="ARBA" id="ARBA00022771"/>
    </source>
</evidence>
<evidence type="ECO:0000256" key="7">
    <source>
        <dbReference type="ARBA" id="ARBA00022490"/>
    </source>
</evidence>
<dbReference type="InterPro" id="IPR054478">
    <property type="entry name" value="LTN1_UBC"/>
</dbReference>
<dbReference type="InterPro" id="IPR016024">
    <property type="entry name" value="ARM-type_fold"/>
</dbReference>
<dbReference type="FunFam" id="3.30.40.10:FF:000038">
    <property type="entry name" value="E3 ubiquitin-protein ligase listerin"/>
    <property type="match status" value="1"/>
</dbReference>
<evidence type="ECO:0000256" key="10">
    <source>
        <dbReference type="ARBA" id="ARBA00022737"/>
    </source>
</evidence>
<evidence type="ECO:0000256" key="15">
    <source>
        <dbReference type="PROSITE-ProRule" id="PRU00175"/>
    </source>
</evidence>
<evidence type="ECO:0000256" key="13">
    <source>
        <dbReference type="ARBA" id="ARBA00022833"/>
    </source>
</evidence>
<keyword evidence="8 16" id="KW-0808">Transferase</keyword>
<dbReference type="GO" id="GO:1990112">
    <property type="term" value="C:RQC complex"/>
    <property type="evidence" value="ECO:0007669"/>
    <property type="project" value="UniProtKB-UniRule"/>
</dbReference>
<comment type="catalytic activity">
    <reaction evidence="1 16">
        <text>S-ubiquitinyl-[E2 ubiquitin-conjugating enzyme]-L-cysteine + [acceptor protein]-L-lysine = [E2 ubiquitin-conjugating enzyme]-L-cysteine + N(6)-ubiquitinyl-[acceptor protein]-L-lysine.</text>
        <dbReference type="EC" id="2.3.2.27"/>
    </reaction>
</comment>
<dbReference type="EMBL" id="MU853766">
    <property type="protein sequence ID" value="KAK3943378.1"/>
    <property type="molecule type" value="Genomic_DNA"/>
</dbReference>
<dbReference type="Pfam" id="PF22958">
    <property type="entry name" value="Ltn1_1st"/>
    <property type="match status" value="1"/>
</dbReference>
<keyword evidence="10" id="KW-0677">Repeat</keyword>
<dbReference type="InterPro" id="IPR054476">
    <property type="entry name" value="Ltn1_N"/>
</dbReference>
<comment type="similarity">
    <text evidence="4 16">Belongs to the LTN1 family.</text>
</comment>
<evidence type="ECO:0000256" key="12">
    <source>
        <dbReference type="ARBA" id="ARBA00022786"/>
    </source>
</evidence>
<comment type="pathway">
    <text evidence="3 16">Protein modification; protein ubiquitination.</text>
</comment>
<evidence type="ECO:0000256" key="2">
    <source>
        <dbReference type="ARBA" id="ARBA00004514"/>
    </source>
</evidence>
<dbReference type="GO" id="GO:0005829">
    <property type="term" value="C:cytosol"/>
    <property type="evidence" value="ECO:0007669"/>
    <property type="project" value="UniProtKB-SubCell"/>
</dbReference>
<dbReference type="CDD" id="cd16491">
    <property type="entry name" value="RING-CH-C4HC3_LTN1"/>
    <property type="match status" value="1"/>
</dbReference>
<evidence type="ECO:0000256" key="8">
    <source>
        <dbReference type="ARBA" id="ARBA00022679"/>
    </source>
</evidence>
<evidence type="ECO:0000256" key="4">
    <source>
        <dbReference type="ARBA" id="ARBA00007997"/>
    </source>
</evidence>
<comment type="subcellular location">
    <subcellularLocation>
        <location evidence="2">Cytoplasm</location>
        <location evidence="2">Cytosol</location>
    </subcellularLocation>
</comment>
<evidence type="ECO:0000313" key="18">
    <source>
        <dbReference type="EMBL" id="KAK3943378.1"/>
    </source>
</evidence>
<dbReference type="Pfam" id="PF13639">
    <property type="entry name" value="zf-RING_2"/>
    <property type="match status" value="1"/>
</dbReference>
<keyword evidence="9 16" id="KW-0479">Metal-binding</keyword>
<comment type="function">
    <text evidence="14">E3 ubiquitin-protein ligase component of the ribosome quality control complex (RQC), a ribosome-associated complex that mediates ubiquitination and extraction of incompletely synthesized nascent chains for proteasomal degradation. Mediates ubiquitination of proteins derived from mRNAs lacking stop codons (non-stop proteins) and other translation arrest products induced by poly-lysine sequences and tandem rare codons. Ubiquitination leads to CDC48 recruitment for extraction and degradation of the incomplete translation product. May indirectly play a role in chromatin function and transcription.</text>
</comment>
<gene>
    <name evidence="18" type="ORF">QBC46DRAFT_338629</name>
</gene>
<evidence type="ECO:0000313" key="19">
    <source>
        <dbReference type="Proteomes" id="UP001303473"/>
    </source>
</evidence>
<dbReference type="InterPro" id="IPR001841">
    <property type="entry name" value="Znf_RING"/>
</dbReference>
<dbReference type="GO" id="GO:1990116">
    <property type="term" value="P:ribosome-associated ubiquitin-dependent protein catabolic process"/>
    <property type="evidence" value="ECO:0007669"/>
    <property type="project" value="UniProtKB-UniRule"/>
</dbReference>
<dbReference type="InterPro" id="IPR054477">
    <property type="entry name" value="LTN1_E3_ligase_6th"/>
</dbReference>
<evidence type="ECO:0000256" key="3">
    <source>
        <dbReference type="ARBA" id="ARBA00004906"/>
    </source>
</evidence>
<evidence type="ECO:0000256" key="1">
    <source>
        <dbReference type="ARBA" id="ARBA00000900"/>
    </source>
</evidence>
<dbReference type="EC" id="2.3.2.27" evidence="5 16"/>
<keyword evidence="11 15" id="KW-0863">Zinc-finger</keyword>
<dbReference type="GO" id="GO:0008270">
    <property type="term" value="F:zinc ion binding"/>
    <property type="evidence" value="ECO:0007669"/>
    <property type="project" value="UniProtKB-KW"/>
</dbReference>
<dbReference type="InterPro" id="IPR039795">
    <property type="entry name" value="LTN1/Rkr1"/>
</dbReference>
<evidence type="ECO:0000259" key="17">
    <source>
        <dbReference type="PROSITE" id="PS50089"/>
    </source>
</evidence>
<evidence type="ECO:0000256" key="9">
    <source>
        <dbReference type="ARBA" id="ARBA00022723"/>
    </source>
</evidence>
<keyword evidence="13 16" id="KW-0862">Zinc</keyword>
<dbReference type="GO" id="GO:0072344">
    <property type="term" value="P:rescue of stalled ribosome"/>
    <property type="evidence" value="ECO:0007669"/>
    <property type="project" value="UniProtKB-UniRule"/>
</dbReference>
<dbReference type="PANTHER" id="PTHR12389">
    <property type="entry name" value="ZINC FINGER PROTEIN 294"/>
    <property type="match status" value="1"/>
</dbReference>
<dbReference type="SUPFAM" id="SSF48371">
    <property type="entry name" value="ARM repeat"/>
    <property type="match status" value="1"/>
</dbReference>
<dbReference type="SUPFAM" id="SSF57850">
    <property type="entry name" value="RING/U-box"/>
    <property type="match status" value="1"/>
</dbReference>